<comment type="caution">
    <text evidence="1">The sequence shown here is derived from an EMBL/GenBank/DDBJ whole genome shotgun (WGS) entry which is preliminary data.</text>
</comment>
<organism evidence="1 2">
    <name type="scientific">Pseudomonas maioricensis</name>
    <dbReference type="NCBI Taxonomy" id="1766623"/>
    <lineage>
        <taxon>Bacteria</taxon>
        <taxon>Pseudomonadati</taxon>
        <taxon>Pseudomonadota</taxon>
        <taxon>Gammaproteobacteria</taxon>
        <taxon>Pseudomonadales</taxon>
        <taxon>Pseudomonadaceae</taxon>
        <taxon>Pseudomonas</taxon>
    </lineage>
</organism>
<dbReference type="Proteomes" id="UP001320513">
    <property type="component" value="Unassembled WGS sequence"/>
</dbReference>
<name>A0ABS9ZG79_9PSED</name>
<gene>
    <name evidence="1" type="ORF">AUC61_06580</name>
</gene>
<dbReference type="Pfam" id="PF10720">
    <property type="entry name" value="DUF2515"/>
    <property type="match status" value="1"/>
</dbReference>
<dbReference type="InterPro" id="IPR019658">
    <property type="entry name" value="DUF2515"/>
</dbReference>
<proteinExistence type="predicted"/>
<evidence type="ECO:0000313" key="1">
    <source>
        <dbReference type="EMBL" id="MCI8209197.1"/>
    </source>
</evidence>
<keyword evidence="2" id="KW-1185">Reference proteome</keyword>
<dbReference type="EMBL" id="LOHG01000003">
    <property type="protein sequence ID" value="MCI8209197.1"/>
    <property type="molecule type" value="Genomic_DNA"/>
</dbReference>
<protein>
    <submittedName>
        <fullName evidence="1">Uncharacterized protein</fullName>
    </submittedName>
</protein>
<evidence type="ECO:0000313" key="2">
    <source>
        <dbReference type="Proteomes" id="UP001320513"/>
    </source>
</evidence>
<reference evidence="1 2" key="1">
    <citation type="submission" date="2015-12" db="EMBL/GenBank/DDBJ databases">
        <title>Phylogenomics in the description of a new species in the Pseudomonas syringae group.</title>
        <authorList>
            <person name="Busquets A."/>
            <person name="Gomila M."/>
            <person name="Beiki F."/>
            <person name="Rahimian H."/>
            <person name="Mulet M."/>
            <person name="Sanchez D."/>
            <person name="Garcia-Valdes E."/>
            <person name="Lalucat J."/>
        </authorList>
    </citation>
    <scope>NUCLEOTIDE SEQUENCE [LARGE SCALE GENOMIC DNA]</scope>
    <source>
        <strain evidence="1 2">S25</strain>
    </source>
</reference>
<accession>A0ABS9ZG79</accession>
<sequence length="398" mass="45502">MTKCFKDHECDTEKLGTHALPISEYENREFVIDGIHDMVIYTQRKGSLVVKTITFPVLSGEGLWYAYQKEAEEIVAPGGVLIADPRERNRAINAAYARLWLHDNRFQWAGLAAFASKQVGCGLLHAAASIEKIQVEHEARQRMIQGAEFEWGTPGVFAVSKADPQQYRDYEQARSDNPVTGIDFRGGGEQASYMEKQFQHVYDMLAMGNTTLFLDVFPLHAFYAKRGFKEFEKRLHLRKSIYERERAPVLWPIGQDKLKFGIDHQEVLQAFAAIEEGHVDLSVRLLAEHEQMNILQPAMYSNSKLVDLLRRNQLAYGTYIFRHISQPVELTLASQCHAVDDSRTIGFSRKAFADLSDLDQRMPFVLKAAKRFDELLRSDKRDFIERAIRDIALSKGGR</sequence>